<evidence type="ECO:0008006" key="5">
    <source>
        <dbReference type="Google" id="ProtNLM"/>
    </source>
</evidence>
<feature type="region of interest" description="Disordered" evidence="2">
    <location>
        <begin position="647"/>
        <end position="691"/>
    </location>
</feature>
<dbReference type="GO" id="GO:0008017">
    <property type="term" value="F:microtubule binding"/>
    <property type="evidence" value="ECO:0007669"/>
    <property type="project" value="InterPro"/>
</dbReference>
<feature type="compositionally biased region" description="Low complexity" evidence="2">
    <location>
        <begin position="721"/>
        <end position="737"/>
    </location>
</feature>
<proteinExistence type="predicted"/>
<dbReference type="GeneID" id="54299874"/>
<evidence type="ECO:0000256" key="2">
    <source>
        <dbReference type="SAM" id="MobiDB-lite"/>
    </source>
</evidence>
<feature type="region of interest" description="Disordered" evidence="2">
    <location>
        <begin position="707"/>
        <end position="757"/>
    </location>
</feature>
<dbReference type="PANTHER" id="PTHR19321">
    <property type="entry name" value="PROTEIN REGULATOR OF CYTOKINESIS 1 PRC1-RELATED"/>
    <property type="match status" value="1"/>
</dbReference>
<feature type="region of interest" description="Disordered" evidence="2">
    <location>
        <begin position="387"/>
        <end position="409"/>
    </location>
</feature>
<dbReference type="PANTHER" id="PTHR19321:SF41">
    <property type="entry name" value="FASCETTO-RELATED"/>
    <property type="match status" value="1"/>
</dbReference>
<dbReference type="Gene3D" id="1.20.58.1520">
    <property type="match status" value="1"/>
</dbReference>
<dbReference type="RefSeq" id="XP_033394514.1">
    <property type="nucleotide sequence ID" value="XM_033542377.1"/>
</dbReference>
<dbReference type="EMBL" id="ML995495">
    <property type="protein sequence ID" value="KAF2138801.1"/>
    <property type="molecule type" value="Genomic_DNA"/>
</dbReference>
<feature type="coiled-coil region" evidence="1">
    <location>
        <begin position="225"/>
        <end position="259"/>
    </location>
</feature>
<evidence type="ECO:0000256" key="1">
    <source>
        <dbReference type="SAM" id="Coils"/>
    </source>
</evidence>
<keyword evidence="1" id="KW-0175">Coiled coil</keyword>
<sequence length="829" mass="93261">MDTSYLAQQVTTIIGQLHGLFDEIGVPNHERDTREAELFSALSATLHNQLKLVTSEKHELTEEAHRLIKTIKQLESSLRGPSRRDSYDAESSDLQITFPLTSCLQALKEKHRSISKIHRERFEQIRKLTQALQSYASHLEPSFLQINLPPTSPNSAISPTCDVSPSYVSALDKEFTRVYEEYSRRVNIVQTTADEIIKLWAELGTPQAQTDSAILEFSKEAPEQLGLHKDDLDALRAKKEKLNEEKRGREKRLRDLRNTIEGMWDRLGVEEPQRKAFFAINRGCGLRTINEYEDELGRLNELKRQNMHVFVEDARVRLQQLWDSLYFSDEEMLDFTPAFSDVYSDALLAAHEAEIERLEALKEERAPTLALVDRHCTLVKDRDDLNASSQDASRLMARGQKGEKRDPGKLLREEKMRKRIAKELPKVEEQLKRALEQWEDEYGRPFLVHGMRYLDELNASAANSKAVPTRSKTPGVSQPSRPALHKQSKSTTSLASSSAGSSRADSRMETISRAGSVRSSHTDTISRAGSVRSNYTDTVSRAGSVRSNRADSKTDTIGRSGSVRNTHAPLVRPKTPASEFSKSTASYHSSISRGHNPFASSMSHATIRGSPTKIPARSPLKNLQTFPSEKDLQSFPSEKYSDLTIRGPGSMGPPRAPPPKIMNFFSPTTPEPRPMSRSERERSSSVVRSAPVEDVYDERSYLSFVRPSSEEDRYDHAPAVRDSSSRQSRQTSDTSSTGNTTQSSENWETYEDEDSEPDYAVNEVINAKLRRSQGSKQSTPEAAYESPFGTLSKKKLGSMRVVDDVDATPVRGGITRVEGRDSWMDEETY</sequence>
<reference evidence="3" key="1">
    <citation type="journal article" date="2020" name="Stud. Mycol.">
        <title>101 Dothideomycetes genomes: a test case for predicting lifestyles and emergence of pathogens.</title>
        <authorList>
            <person name="Haridas S."/>
            <person name="Albert R."/>
            <person name="Binder M."/>
            <person name="Bloem J."/>
            <person name="Labutti K."/>
            <person name="Salamov A."/>
            <person name="Andreopoulos B."/>
            <person name="Baker S."/>
            <person name="Barry K."/>
            <person name="Bills G."/>
            <person name="Bluhm B."/>
            <person name="Cannon C."/>
            <person name="Castanera R."/>
            <person name="Culley D."/>
            <person name="Daum C."/>
            <person name="Ezra D."/>
            <person name="Gonzalez J."/>
            <person name="Henrissat B."/>
            <person name="Kuo A."/>
            <person name="Liang C."/>
            <person name="Lipzen A."/>
            <person name="Lutzoni F."/>
            <person name="Magnuson J."/>
            <person name="Mondo S."/>
            <person name="Nolan M."/>
            <person name="Ohm R."/>
            <person name="Pangilinan J."/>
            <person name="Park H.-J."/>
            <person name="Ramirez L."/>
            <person name="Alfaro M."/>
            <person name="Sun H."/>
            <person name="Tritt A."/>
            <person name="Yoshinaga Y."/>
            <person name="Zwiers L.-H."/>
            <person name="Turgeon B."/>
            <person name="Goodwin S."/>
            <person name="Spatafora J."/>
            <person name="Crous P."/>
            <person name="Grigoriev I."/>
        </authorList>
    </citation>
    <scope>NUCLEOTIDE SEQUENCE</scope>
    <source>
        <strain evidence="3">CBS 121167</strain>
    </source>
</reference>
<dbReference type="Pfam" id="PF03999">
    <property type="entry name" value="MAP65_ASE1"/>
    <property type="match status" value="1"/>
</dbReference>
<gene>
    <name evidence="3" type="ORF">K452DRAFT_300870</name>
</gene>
<feature type="compositionally biased region" description="Basic and acidic residues" evidence="2">
    <location>
        <begin position="400"/>
        <end position="409"/>
    </location>
</feature>
<dbReference type="GO" id="GO:0051256">
    <property type="term" value="P:mitotic spindle midzone assembly"/>
    <property type="evidence" value="ECO:0007669"/>
    <property type="project" value="TreeGrafter"/>
</dbReference>
<feature type="compositionally biased region" description="Basic and acidic residues" evidence="2">
    <location>
        <begin position="674"/>
        <end position="683"/>
    </location>
</feature>
<dbReference type="GO" id="GO:0005737">
    <property type="term" value="C:cytoplasm"/>
    <property type="evidence" value="ECO:0007669"/>
    <property type="project" value="TreeGrafter"/>
</dbReference>
<feature type="region of interest" description="Disordered" evidence="2">
    <location>
        <begin position="463"/>
        <end position="582"/>
    </location>
</feature>
<feature type="compositionally biased region" description="Low complexity" evidence="2">
    <location>
        <begin position="489"/>
        <end position="503"/>
    </location>
</feature>
<organism evidence="3 4">
    <name type="scientific">Aplosporella prunicola CBS 121167</name>
    <dbReference type="NCBI Taxonomy" id="1176127"/>
    <lineage>
        <taxon>Eukaryota</taxon>
        <taxon>Fungi</taxon>
        <taxon>Dikarya</taxon>
        <taxon>Ascomycota</taxon>
        <taxon>Pezizomycotina</taxon>
        <taxon>Dothideomycetes</taxon>
        <taxon>Dothideomycetes incertae sedis</taxon>
        <taxon>Botryosphaeriales</taxon>
        <taxon>Aplosporellaceae</taxon>
        <taxon>Aplosporella</taxon>
    </lineage>
</organism>
<name>A0A6A6B7P2_9PEZI</name>
<feature type="compositionally biased region" description="Polar residues" evidence="2">
    <location>
        <begin position="470"/>
        <end position="480"/>
    </location>
</feature>
<feature type="compositionally biased region" description="Polar residues" evidence="2">
    <location>
        <begin position="517"/>
        <end position="547"/>
    </location>
</feature>
<dbReference type="GO" id="GO:1990023">
    <property type="term" value="C:mitotic spindle midzone"/>
    <property type="evidence" value="ECO:0007669"/>
    <property type="project" value="TreeGrafter"/>
</dbReference>
<feature type="compositionally biased region" description="Acidic residues" evidence="2">
    <location>
        <begin position="748"/>
        <end position="757"/>
    </location>
</feature>
<evidence type="ECO:0000313" key="3">
    <source>
        <dbReference type="EMBL" id="KAF2138801.1"/>
    </source>
</evidence>
<accession>A0A6A6B7P2</accession>
<dbReference type="InterPro" id="IPR007145">
    <property type="entry name" value="MAP65_Ase1_PRC1"/>
</dbReference>
<dbReference type="AlphaFoldDB" id="A0A6A6B7P2"/>
<keyword evidence="4" id="KW-1185">Reference proteome</keyword>
<feature type="compositionally biased region" description="Basic and acidic residues" evidence="2">
    <location>
        <begin position="708"/>
        <end position="719"/>
    </location>
</feature>
<evidence type="ECO:0000313" key="4">
    <source>
        <dbReference type="Proteomes" id="UP000799438"/>
    </source>
</evidence>
<feature type="compositionally biased region" description="Polar residues" evidence="2">
    <location>
        <begin position="738"/>
        <end position="747"/>
    </location>
</feature>
<dbReference type="Proteomes" id="UP000799438">
    <property type="component" value="Unassembled WGS sequence"/>
</dbReference>
<dbReference type="OrthoDB" id="642895at2759"/>
<protein>
    <recommendedName>
        <fullName evidence="5">Microtubule associated protein</fullName>
    </recommendedName>
</protein>